<dbReference type="InterPro" id="IPR036397">
    <property type="entry name" value="RNaseH_sf"/>
</dbReference>
<dbReference type="Gene3D" id="3.30.420.10">
    <property type="entry name" value="Ribonuclease H-like superfamily/Ribonuclease H"/>
    <property type="match status" value="1"/>
</dbReference>
<reference evidence="11" key="1">
    <citation type="submission" date="2017-08" db="EMBL/GenBank/DDBJ databases">
        <authorList>
            <person name="Varghese N."/>
            <person name="Submissions S."/>
        </authorList>
    </citation>
    <scope>NUCLEOTIDE SEQUENCE [LARGE SCALE GENOMIC DNA]</scope>
    <source>
        <strain evidence="11">JC22</strain>
    </source>
</reference>
<dbReference type="InterPro" id="IPR012337">
    <property type="entry name" value="RNaseH-like_sf"/>
</dbReference>
<evidence type="ECO:0000256" key="5">
    <source>
        <dbReference type="ARBA" id="ARBA00022840"/>
    </source>
</evidence>
<dbReference type="PROSITE" id="PS51194">
    <property type="entry name" value="HELICASE_CTER"/>
    <property type="match status" value="1"/>
</dbReference>
<keyword evidence="4 6" id="KW-0269">Exonuclease</keyword>
<keyword evidence="10" id="KW-0347">Helicase</keyword>
<dbReference type="PANTHER" id="PTHR11472:SF34">
    <property type="entry name" value="REGULATOR OF TELOMERE ELONGATION HELICASE 1"/>
    <property type="match status" value="1"/>
</dbReference>
<evidence type="ECO:0000256" key="6">
    <source>
        <dbReference type="HAMAP-Rule" id="MF_02206"/>
    </source>
</evidence>
<keyword evidence="5 6" id="KW-0067">ATP-binding</keyword>
<dbReference type="GO" id="GO:0003676">
    <property type="term" value="F:nucleic acid binding"/>
    <property type="evidence" value="ECO:0007669"/>
    <property type="project" value="InterPro"/>
</dbReference>
<dbReference type="SUPFAM" id="SSF53098">
    <property type="entry name" value="Ribonuclease H-like"/>
    <property type="match status" value="1"/>
</dbReference>
<dbReference type="InterPro" id="IPR011545">
    <property type="entry name" value="DEAD/DEAH_box_helicase_dom"/>
</dbReference>
<dbReference type="InterPro" id="IPR045028">
    <property type="entry name" value="DinG/Rad3-like"/>
</dbReference>
<dbReference type="CDD" id="cd06127">
    <property type="entry name" value="DEDDh"/>
    <property type="match status" value="1"/>
</dbReference>
<dbReference type="SUPFAM" id="SSF52540">
    <property type="entry name" value="P-loop containing nucleoside triphosphate hydrolases"/>
    <property type="match status" value="2"/>
</dbReference>
<dbReference type="InterPro" id="IPR013520">
    <property type="entry name" value="Ribonucl_H"/>
</dbReference>
<evidence type="ECO:0000256" key="2">
    <source>
        <dbReference type="ARBA" id="ARBA00022741"/>
    </source>
</evidence>
<dbReference type="Gene3D" id="3.40.50.300">
    <property type="entry name" value="P-loop containing nucleotide triphosphate hydrolases"/>
    <property type="match status" value="2"/>
</dbReference>
<gene>
    <name evidence="6 7" type="primary">dinG</name>
    <name evidence="10" type="ORF">SAMN05880501_11175</name>
</gene>
<comment type="similarity">
    <text evidence="6 7">Belongs to the helicase family. DinG subfamily. Type 2 sub-subfamily.</text>
</comment>
<evidence type="ECO:0000259" key="8">
    <source>
        <dbReference type="PROSITE" id="PS51193"/>
    </source>
</evidence>
<dbReference type="InterPro" id="IPR027417">
    <property type="entry name" value="P-loop_NTPase"/>
</dbReference>
<dbReference type="GO" id="GO:0006139">
    <property type="term" value="P:nucleobase-containing compound metabolic process"/>
    <property type="evidence" value="ECO:0007669"/>
    <property type="project" value="InterPro"/>
</dbReference>
<dbReference type="SMART" id="SM00491">
    <property type="entry name" value="HELICc2"/>
    <property type="match status" value="1"/>
</dbReference>
<keyword evidence="3 6" id="KW-0378">Hydrolase</keyword>
<feature type="binding site" evidence="6">
    <location>
        <begin position="283"/>
        <end position="290"/>
    </location>
    <ligand>
        <name>ATP</name>
        <dbReference type="ChEBI" id="CHEBI:30616"/>
    </ligand>
</feature>
<dbReference type="InterPro" id="IPR006555">
    <property type="entry name" value="ATP-dep_Helicase_C"/>
</dbReference>
<dbReference type="Pfam" id="PF00929">
    <property type="entry name" value="RNase_T"/>
    <property type="match status" value="1"/>
</dbReference>
<dbReference type="HAMAP" id="MF_02206">
    <property type="entry name" value="DinG_exonucl"/>
    <property type="match status" value="1"/>
</dbReference>
<name>A0A285TD83_9BACL</name>
<sequence>MMESQKFAIVDLETTGHSPASGDRMIQIAIVIMKDWCIEKTFTSFIHPGKPIPLFIQDLTNITDADVADALPFEAHANEIYELLQDAIFVAHNTDFDLSFLQSEFLRAGLPKWRGKKIDTVELSKILFPTSISYKLGDLAADLDIPLDNAHRADDDAKACAYLLKKCWEELLSLPLTTLEQLHKKSFQLKTNISQLLFDALQIKRKTVSEESENVYFNQLALKKRPSKMQDNQDSLLFPSTAEEKIALFQQQIQSFEERPGQFQMMDAIWENLNKKTELMIEASTGIGKTIGYLLPSVIYAKQNHKKICISTYTTHLLEQLLASELPKVEKILGCKVNVTLLKGKQNYVDVAKFEQLMNMRDLSYDETLTILQVLVWLSKTNTGDLTELNVSGGGQLFIDKIRKNNENQKQQQQVFDFYERAIQESEEADLIITNHAMLLADLVRNEPIFDSIDGWIIDEAHQFIQAAVNRDESIFTFTNWKYVFGQIGLSTDQQLFTAFQTIALKNQRVPLQLFHQLERKYMRLVNLFDKAMQEIVFQMKGLKPKVKGETKQNAFLSELVLDQGLMKSVSHAMQNWIELAERMVEIYKADIEQIATQHKIVVEQWEYWIREYKIKVAEWDEVFLQQSTDYTSWIEIDLRNLPGSIRVIKKPIDITTKIQQLFNPIREKVAVIWTSGSLSVPNNERFIADQLGIKSSVPLLTLQAPSHYYKGAQTYIVTDMPDIQAVSQTDFIESVALAVTRIVRATNGRCFVLFTSQDMLRKTVELIQESELLSEYMLFAQGVTNGSRMRLLKSFQKFSHSVLFGTNSFWEGVDVPGDSLSSVIIVRLPFSSPDEPTFKAKSLMIQQQGRNAFTELSLPEAILRFKQGFGRLIRSSQDKGVFIVLDRRIETKSYGVEFLKSLPEISIHKLPLQDMVLEIEHWYNNKDEERKQVDENDK</sequence>
<dbReference type="PROSITE" id="PS51193">
    <property type="entry name" value="HELICASE_ATP_BIND_2"/>
    <property type="match status" value="1"/>
</dbReference>
<accession>A0A285TD83</accession>
<evidence type="ECO:0000256" key="1">
    <source>
        <dbReference type="ARBA" id="ARBA00022722"/>
    </source>
</evidence>
<dbReference type="EMBL" id="OBMQ01000011">
    <property type="protein sequence ID" value="SOC19890.1"/>
    <property type="molecule type" value="Genomic_DNA"/>
</dbReference>
<dbReference type="NCBIfam" id="TIGR01407">
    <property type="entry name" value="dinG_rel"/>
    <property type="match status" value="1"/>
</dbReference>
<evidence type="ECO:0000256" key="3">
    <source>
        <dbReference type="ARBA" id="ARBA00022801"/>
    </source>
</evidence>
<dbReference type="RefSeq" id="WP_097074493.1">
    <property type="nucleotide sequence ID" value="NZ_OBMQ01000011.1"/>
</dbReference>
<keyword evidence="2 6" id="KW-0547">Nucleotide-binding</keyword>
<dbReference type="SMART" id="SM00479">
    <property type="entry name" value="EXOIII"/>
    <property type="match status" value="1"/>
</dbReference>
<feature type="domain" description="Helicase ATP-binding" evidence="8">
    <location>
        <begin position="248"/>
        <end position="540"/>
    </location>
</feature>
<dbReference type="AlphaFoldDB" id="A0A285TD83"/>
<evidence type="ECO:0000313" key="11">
    <source>
        <dbReference type="Proteomes" id="UP000219636"/>
    </source>
</evidence>
<keyword evidence="1 6" id="KW-0540">Nuclease</keyword>
<proteinExistence type="inferred from homology"/>
<dbReference type="Pfam" id="PF00270">
    <property type="entry name" value="DEAD"/>
    <property type="match status" value="1"/>
</dbReference>
<protein>
    <recommendedName>
        <fullName evidence="6 7">3'-5' exonuclease DinG</fullName>
        <ecNumber evidence="6 7">3.1.-.-</ecNumber>
    </recommendedName>
</protein>
<keyword evidence="11" id="KW-1185">Reference proteome</keyword>
<evidence type="ECO:0000259" key="9">
    <source>
        <dbReference type="PROSITE" id="PS51194"/>
    </source>
</evidence>
<dbReference type="GO" id="GO:0008408">
    <property type="term" value="F:3'-5' exonuclease activity"/>
    <property type="evidence" value="ECO:0007669"/>
    <property type="project" value="UniProtKB-UniRule"/>
</dbReference>
<dbReference type="FunFam" id="3.30.420.10:FF:000045">
    <property type="entry name" value="3'-5' exonuclease DinG"/>
    <property type="match status" value="1"/>
</dbReference>
<dbReference type="Proteomes" id="UP000219636">
    <property type="component" value="Unassembled WGS sequence"/>
</dbReference>
<dbReference type="GO" id="GO:0016818">
    <property type="term" value="F:hydrolase activity, acting on acid anhydrides, in phosphorus-containing anhydrides"/>
    <property type="evidence" value="ECO:0007669"/>
    <property type="project" value="InterPro"/>
</dbReference>
<evidence type="ECO:0000256" key="7">
    <source>
        <dbReference type="RuleBase" id="RU364106"/>
    </source>
</evidence>
<feature type="domain" description="Helicase C-terminal" evidence="9">
    <location>
        <begin position="739"/>
        <end position="924"/>
    </location>
</feature>
<evidence type="ECO:0000256" key="4">
    <source>
        <dbReference type="ARBA" id="ARBA00022839"/>
    </source>
</evidence>
<evidence type="ECO:0000313" key="10">
    <source>
        <dbReference type="EMBL" id="SOC19890.1"/>
    </source>
</evidence>
<dbReference type="InterPro" id="IPR001650">
    <property type="entry name" value="Helicase_C-like"/>
</dbReference>
<dbReference type="PANTHER" id="PTHR11472">
    <property type="entry name" value="DNA REPAIR DEAD HELICASE RAD3/XP-D SUBFAMILY MEMBER"/>
    <property type="match status" value="1"/>
</dbReference>
<dbReference type="InterPro" id="IPR014013">
    <property type="entry name" value="Helic_SF1/SF2_ATP-bd_DinG/Rad3"/>
</dbReference>
<feature type="short sequence motif" description="DEAH box" evidence="6">
    <location>
        <begin position="459"/>
        <end position="462"/>
    </location>
</feature>
<dbReference type="NCBIfam" id="NF005981">
    <property type="entry name" value="PRK08074.1"/>
    <property type="match status" value="1"/>
</dbReference>
<dbReference type="OrthoDB" id="9803913at2"/>
<dbReference type="GO" id="GO:0003678">
    <property type="term" value="F:DNA helicase activity"/>
    <property type="evidence" value="ECO:0007669"/>
    <property type="project" value="TreeGrafter"/>
</dbReference>
<dbReference type="GO" id="GO:0005524">
    <property type="term" value="F:ATP binding"/>
    <property type="evidence" value="ECO:0007669"/>
    <property type="project" value="UniProtKB-UniRule"/>
</dbReference>
<organism evidence="10 11">
    <name type="scientific">Ureibacillus xyleni</name>
    <dbReference type="NCBI Taxonomy" id="614648"/>
    <lineage>
        <taxon>Bacteria</taxon>
        <taxon>Bacillati</taxon>
        <taxon>Bacillota</taxon>
        <taxon>Bacilli</taxon>
        <taxon>Bacillales</taxon>
        <taxon>Caryophanaceae</taxon>
        <taxon>Ureibacillus</taxon>
    </lineage>
</organism>
<comment type="function">
    <text evidence="6 7">3'-5' exonuclease.</text>
</comment>
<dbReference type="InterPro" id="IPR006310">
    <property type="entry name" value="DinG"/>
</dbReference>
<dbReference type="Pfam" id="PF13307">
    <property type="entry name" value="Helicase_C_2"/>
    <property type="match status" value="1"/>
</dbReference>
<dbReference type="EC" id="3.1.-.-" evidence="6 7"/>